<comment type="subcellular location">
    <subcellularLocation>
        <location evidence="1">Membrane</location>
        <topology evidence="1">Multi-pass membrane protein</topology>
    </subcellularLocation>
</comment>
<feature type="transmembrane region" description="Helical" evidence="6">
    <location>
        <begin position="184"/>
        <end position="205"/>
    </location>
</feature>
<dbReference type="GO" id="GO:0016765">
    <property type="term" value="F:transferase activity, transferring alkyl or aryl (other than methyl) groups"/>
    <property type="evidence" value="ECO:0007669"/>
    <property type="project" value="InterPro"/>
</dbReference>
<evidence type="ECO:0000256" key="3">
    <source>
        <dbReference type="ARBA" id="ARBA00022692"/>
    </source>
</evidence>
<feature type="transmembrane region" description="Helical" evidence="6">
    <location>
        <begin position="93"/>
        <end position="113"/>
    </location>
</feature>
<evidence type="ECO:0000256" key="1">
    <source>
        <dbReference type="ARBA" id="ARBA00004141"/>
    </source>
</evidence>
<keyword evidence="8" id="KW-1185">Reference proteome</keyword>
<dbReference type="InterPro" id="IPR000537">
    <property type="entry name" value="UbiA_prenyltransferase"/>
</dbReference>
<dbReference type="AlphaFoldDB" id="A0A2P8D0A5"/>
<accession>A0A2P8D0A5</accession>
<dbReference type="InterPro" id="IPR044878">
    <property type="entry name" value="UbiA_sf"/>
</dbReference>
<feature type="transmembrane region" description="Helical" evidence="6">
    <location>
        <begin position="143"/>
        <end position="164"/>
    </location>
</feature>
<keyword evidence="4 6" id="KW-1133">Transmembrane helix</keyword>
<keyword evidence="2" id="KW-1003">Cell membrane</keyword>
<keyword evidence="7" id="KW-0808">Transferase</keyword>
<evidence type="ECO:0000256" key="6">
    <source>
        <dbReference type="SAM" id="Phobius"/>
    </source>
</evidence>
<proteinExistence type="predicted"/>
<dbReference type="CDD" id="cd13961">
    <property type="entry name" value="PT_UbiA_DGGGPS"/>
    <property type="match status" value="1"/>
</dbReference>
<feature type="transmembrane region" description="Helical" evidence="6">
    <location>
        <begin position="49"/>
        <end position="72"/>
    </location>
</feature>
<keyword evidence="5 6" id="KW-0472">Membrane</keyword>
<keyword evidence="3 6" id="KW-0812">Transmembrane</keyword>
<protein>
    <submittedName>
        <fullName evidence="7">4-hydroxybenzoate polyprenyltransferase</fullName>
    </submittedName>
</protein>
<dbReference type="InterPro" id="IPR050475">
    <property type="entry name" value="Prenyltransferase_related"/>
</dbReference>
<dbReference type="Gene3D" id="1.20.120.1780">
    <property type="entry name" value="UbiA prenyltransferase"/>
    <property type="match status" value="1"/>
</dbReference>
<evidence type="ECO:0000256" key="5">
    <source>
        <dbReference type="ARBA" id="ARBA00023136"/>
    </source>
</evidence>
<evidence type="ECO:0000313" key="7">
    <source>
        <dbReference type="EMBL" id="PSK90645.1"/>
    </source>
</evidence>
<feature type="transmembrane region" description="Helical" evidence="6">
    <location>
        <begin position="16"/>
        <end position="37"/>
    </location>
</feature>
<organism evidence="7 8">
    <name type="scientific">Taibaiella chishuiensis</name>
    <dbReference type="NCBI Taxonomy" id="1434707"/>
    <lineage>
        <taxon>Bacteria</taxon>
        <taxon>Pseudomonadati</taxon>
        <taxon>Bacteroidota</taxon>
        <taxon>Chitinophagia</taxon>
        <taxon>Chitinophagales</taxon>
        <taxon>Chitinophagaceae</taxon>
        <taxon>Taibaiella</taxon>
    </lineage>
</organism>
<dbReference type="EMBL" id="PYGD01000007">
    <property type="protein sequence ID" value="PSK90645.1"/>
    <property type="molecule type" value="Genomic_DNA"/>
</dbReference>
<reference evidence="7 8" key="1">
    <citation type="submission" date="2018-03" db="EMBL/GenBank/DDBJ databases">
        <title>Genomic Encyclopedia of Type Strains, Phase III (KMG-III): the genomes of soil and plant-associated and newly described type strains.</title>
        <authorList>
            <person name="Whitman W."/>
        </authorList>
    </citation>
    <scope>NUCLEOTIDE SEQUENCE [LARGE SCALE GENOMIC DNA]</scope>
    <source>
        <strain evidence="7 8">CGMCC 1.12700</strain>
    </source>
</reference>
<feature type="transmembrane region" description="Helical" evidence="6">
    <location>
        <begin position="261"/>
        <end position="279"/>
    </location>
</feature>
<comment type="caution">
    <text evidence="7">The sequence shown here is derived from an EMBL/GenBank/DDBJ whole genome shotgun (WGS) entry which is preliminary data.</text>
</comment>
<dbReference type="Pfam" id="PF01040">
    <property type="entry name" value="UbiA"/>
    <property type="match status" value="1"/>
</dbReference>
<dbReference type="OrthoDB" id="9811562at2"/>
<dbReference type="GO" id="GO:0016020">
    <property type="term" value="C:membrane"/>
    <property type="evidence" value="ECO:0007669"/>
    <property type="project" value="UniProtKB-SubCell"/>
</dbReference>
<feature type="transmembrane region" description="Helical" evidence="6">
    <location>
        <begin position="236"/>
        <end position="255"/>
    </location>
</feature>
<feature type="transmembrane region" description="Helical" evidence="6">
    <location>
        <begin position="119"/>
        <end position="136"/>
    </location>
</feature>
<dbReference type="Gene3D" id="1.10.357.140">
    <property type="entry name" value="UbiA prenyltransferase"/>
    <property type="match status" value="1"/>
</dbReference>
<evidence type="ECO:0000256" key="4">
    <source>
        <dbReference type="ARBA" id="ARBA00022989"/>
    </source>
</evidence>
<dbReference type="Proteomes" id="UP000240572">
    <property type="component" value="Unassembled WGS sequence"/>
</dbReference>
<dbReference type="PANTHER" id="PTHR42723">
    <property type="entry name" value="CHLOROPHYLL SYNTHASE"/>
    <property type="match status" value="1"/>
</dbReference>
<evidence type="ECO:0000256" key="2">
    <source>
        <dbReference type="ARBA" id="ARBA00022475"/>
    </source>
</evidence>
<gene>
    <name evidence="7" type="ORF">B0I18_10755</name>
</gene>
<dbReference type="PANTHER" id="PTHR42723:SF1">
    <property type="entry name" value="CHLOROPHYLL SYNTHASE, CHLOROPLASTIC"/>
    <property type="match status" value="1"/>
</dbReference>
<name>A0A2P8D0A5_9BACT</name>
<feature type="transmembrane region" description="Helical" evidence="6">
    <location>
        <begin position="299"/>
        <end position="317"/>
    </location>
</feature>
<sequence>MKSVSAFFRLTRWRNLLIVFLTQWFIWCCVVVPMKAWNNVPLFLDAPHFLLLSLSTILIAAAGYIINDYFDVRIDIINRPGKVIIGRLISRRWAIAMHTLLNIIGLLIAVYLGWQLHNFRVISIQLACTILLWFYSTTFKRQFVTGNIAVALLTALTVLILAVFEPALYPYINFTYFIEEQGRVLVNPFGVIAVYTYFAFMLTWMREIVKDMEDFKGDAEDGCVTMPIRIGLQRSSWWVIFLGVLAVVPLAVAAFRLFAGAWMALGIYIVLALVLPLVLLMIRLPRKATQQHYALMSRWLKIIMLAGIASLLLYYFLQYHC</sequence>
<evidence type="ECO:0000313" key="8">
    <source>
        <dbReference type="Proteomes" id="UP000240572"/>
    </source>
</evidence>
<dbReference type="RefSeq" id="WP_146146782.1">
    <property type="nucleotide sequence ID" value="NZ_PYGD01000007.1"/>
</dbReference>